<proteinExistence type="inferred from homology"/>
<dbReference type="InterPro" id="IPR000223">
    <property type="entry name" value="Pept_S26A_signal_pept_1"/>
</dbReference>
<dbReference type="PROSITE" id="PS00760">
    <property type="entry name" value="SPASE_I_2"/>
    <property type="match status" value="1"/>
</dbReference>
<protein>
    <recommendedName>
        <fullName evidence="4 8">Signal peptidase I</fullName>
        <ecNumber evidence="4 8">3.4.21.89</ecNumber>
    </recommendedName>
</protein>
<dbReference type="Gene3D" id="2.10.109.10">
    <property type="entry name" value="Umud Fragment, subunit A"/>
    <property type="match status" value="1"/>
</dbReference>
<sequence length="195" mass="21888">MFNRLGKDRSASCGLEPLDSQQLTAEIWEWFKAIVAALLLVVLVHQFGFHLSSVAGSSMQPTLYEGELLFINKTLRFIGSPRRGDIVIIRSTDPAQLSHPYLVKRVVGLPGDTVEVRQNQLFVNDEPLTESYTDGPVEDGRFIPYTVDEDSYFVMGDNRHRSASYDSRSFGAVSAGQIEGRAECILWPFNKFKVL</sequence>
<dbReference type="PROSITE" id="PS00501">
    <property type="entry name" value="SPASE_I_1"/>
    <property type="match status" value="1"/>
</dbReference>
<dbReference type="PRINTS" id="PR00727">
    <property type="entry name" value="LEADERPTASE"/>
</dbReference>
<dbReference type="Proteomes" id="UP000293142">
    <property type="component" value="Unassembled WGS sequence"/>
</dbReference>
<comment type="catalytic activity">
    <reaction evidence="1 8">
        <text>Cleavage of hydrophobic, N-terminal signal or leader sequences from secreted and periplasmic proteins.</text>
        <dbReference type="EC" id="3.4.21.89"/>
    </reaction>
</comment>
<keyword evidence="12" id="KW-1185">Reference proteome</keyword>
<reference evidence="11 12" key="1">
    <citation type="submission" date="2019-02" db="EMBL/GenBank/DDBJ databases">
        <title>Paenibacillus sp. nov., isolated from surface-sterilized tissue of Thalictrum simplex L.</title>
        <authorList>
            <person name="Tuo L."/>
        </authorList>
    </citation>
    <scope>NUCLEOTIDE SEQUENCE [LARGE SCALE GENOMIC DNA]</scope>
    <source>
        <strain evidence="11 12">N2SHLJ1</strain>
    </source>
</reference>
<accession>A0A4Q9DG99</accession>
<feature type="active site" evidence="7">
    <location>
        <position position="58"/>
    </location>
</feature>
<dbReference type="PANTHER" id="PTHR43390:SF1">
    <property type="entry name" value="CHLOROPLAST PROCESSING PEPTIDASE"/>
    <property type="match status" value="1"/>
</dbReference>
<evidence type="ECO:0000256" key="1">
    <source>
        <dbReference type="ARBA" id="ARBA00000677"/>
    </source>
</evidence>
<evidence type="ECO:0000313" key="12">
    <source>
        <dbReference type="Proteomes" id="UP000293142"/>
    </source>
</evidence>
<evidence type="ECO:0000256" key="6">
    <source>
        <dbReference type="ARBA" id="ARBA00022801"/>
    </source>
</evidence>
<comment type="subcellular location">
    <subcellularLocation>
        <location evidence="2">Cell membrane</location>
        <topology evidence="2">Single-pass type II membrane protein</topology>
    </subcellularLocation>
    <subcellularLocation>
        <location evidence="9">Membrane</location>
        <topology evidence="9">Single-pass type II membrane protein</topology>
    </subcellularLocation>
</comment>
<organism evidence="11 12">
    <name type="scientific">Paenibacillus thalictri</name>
    <dbReference type="NCBI Taxonomy" id="2527873"/>
    <lineage>
        <taxon>Bacteria</taxon>
        <taxon>Bacillati</taxon>
        <taxon>Bacillota</taxon>
        <taxon>Bacilli</taxon>
        <taxon>Bacillales</taxon>
        <taxon>Paenibacillaceae</taxon>
        <taxon>Paenibacillus</taxon>
    </lineage>
</organism>
<feature type="domain" description="Peptidase S26" evidence="10">
    <location>
        <begin position="27"/>
        <end position="187"/>
    </location>
</feature>
<keyword evidence="5 8" id="KW-0645">Protease</keyword>
<dbReference type="PANTHER" id="PTHR43390">
    <property type="entry name" value="SIGNAL PEPTIDASE I"/>
    <property type="match status" value="1"/>
</dbReference>
<dbReference type="GO" id="GO:0004252">
    <property type="term" value="F:serine-type endopeptidase activity"/>
    <property type="evidence" value="ECO:0007669"/>
    <property type="project" value="InterPro"/>
</dbReference>
<dbReference type="OrthoDB" id="9802919at2"/>
<evidence type="ECO:0000256" key="3">
    <source>
        <dbReference type="ARBA" id="ARBA00009370"/>
    </source>
</evidence>
<dbReference type="InterPro" id="IPR019533">
    <property type="entry name" value="Peptidase_S26"/>
</dbReference>
<comment type="similarity">
    <text evidence="3 9">Belongs to the peptidase S26 family.</text>
</comment>
<evidence type="ECO:0000259" key="10">
    <source>
        <dbReference type="Pfam" id="PF10502"/>
    </source>
</evidence>
<evidence type="ECO:0000256" key="8">
    <source>
        <dbReference type="RuleBase" id="RU003993"/>
    </source>
</evidence>
<dbReference type="InterPro" id="IPR019756">
    <property type="entry name" value="Pept_S26A_signal_pept_1_Ser-AS"/>
</dbReference>
<dbReference type="InterPro" id="IPR036286">
    <property type="entry name" value="LexA/Signal_pep-like_sf"/>
</dbReference>
<dbReference type="EC" id="3.4.21.89" evidence="4 8"/>
<dbReference type="GO" id="GO:0006465">
    <property type="term" value="P:signal peptide processing"/>
    <property type="evidence" value="ECO:0007669"/>
    <property type="project" value="InterPro"/>
</dbReference>
<evidence type="ECO:0000256" key="2">
    <source>
        <dbReference type="ARBA" id="ARBA00004401"/>
    </source>
</evidence>
<dbReference type="EMBL" id="SIRE01000027">
    <property type="protein sequence ID" value="TBL71172.1"/>
    <property type="molecule type" value="Genomic_DNA"/>
</dbReference>
<dbReference type="SUPFAM" id="SSF51306">
    <property type="entry name" value="LexA/Signal peptidase"/>
    <property type="match status" value="1"/>
</dbReference>
<keyword evidence="6 8" id="KW-0378">Hydrolase</keyword>
<evidence type="ECO:0000256" key="7">
    <source>
        <dbReference type="PIRSR" id="PIRSR600223-1"/>
    </source>
</evidence>
<evidence type="ECO:0000256" key="9">
    <source>
        <dbReference type="RuleBase" id="RU362042"/>
    </source>
</evidence>
<dbReference type="GO" id="GO:0005886">
    <property type="term" value="C:plasma membrane"/>
    <property type="evidence" value="ECO:0007669"/>
    <property type="project" value="UniProtKB-SubCell"/>
</dbReference>
<dbReference type="CDD" id="cd06530">
    <property type="entry name" value="S26_SPase_I"/>
    <property type="match status" value="1"/>
</dbReference>
<gene>
    <name evidence="11" type="primary">lepB</name>
    <name evidence="11" type="ORF">EYB31_30800</name>
</gene>
<evidence type="ECO:0000256" key="4">
    <source>
        <dbReference type="ARBA" id="ARBA00013208"/>
    </source>
</evidence>
<dbReference type="Pfam" id="PF10502">
    <property type="entry name" value="Peptidase_S26"/>
    <property type="match status" value="1"/>
</dbReference>
<dbReference type="InterPro" id="IPR019757">
    <property type="entry name" value="Pept_S26A_signal_pept_1_Lys-AS"/>
</dbReference>
<evidence type="ECO:0000256" key="5">
    <source>
        <dbReference type="ARBA" id="ARBA00022670"/>
    </source>
</evidence>
<name>A0A4Q9DG99_9BACL</name>
<dbReference type="AlphaFoldDB" id="A0A4Q9DG99"/>
<dbReference type="RefSeq" id="WP_131017351.1">
    <property type="nucleotide sequence ID" value="NZ_SIRE01000027.1"/>
</dbReference>
<dbReference type="GO" id="GO:0009003">
    <property type="term" value="F:signal peptidase activity"/>
    <property type="evidence" value="ECO:0007669"/>
    <property type="project" value="UniProtKB-EC"/>
</dbReference>
<comment type="caution">
    <text evidence="11">The sequence shown here is derived from an EMBL/GenBank/DDBJ whole genome shotgun (WGS) entry which is preliminary data.</text>
</comment>
<feature type="active site" evidence="7">
    <location>
        <position position="104"/>
    </location>
</feature>
<evidence type="ECO:0000313" key="11">
    <source>
        <dbReference type="EMBL" id="TBL71172.1"/>
    </source>
</evidence>
<dbReference type="NCBIfam" id="TIGR02227">
    <property type="entry name" value="sigpep_I_bact"/>
    <property type="match status" value="1"/>
</dbReference>